<dbReference type="PANTHER" id="PTHR48047">
    <property type="entry name" value="GLYCOSYLTRANSFERASE"/>
    <property type="match status" value="1"/>
</dbReference>
<evidence type="ECO:0000256" key="4">
    <source>
        <dbReference type="SAM" id="MobiDB-lite"/>
    </source>
</evidence>
<accession>A0A835A4L6</accession>
<protein>
    <recommendedName>
        <fullName evidence="5">Glycosyltransferase N-terminal domain-containing protein</fullName>
    </recommendedName>
</protein>
<feature type="region of interest" description="Disordered" evidence="4">
    <location>
        <begin position="625"/>
        <end position="645"/>
    </location>
</feature>
<dbReference type="Proteomes" id="UP000636709">
    <property type="component" value="Unassembled WGS sequence"/>
</dbReference>
<keyword evidence="7" id="KW-1185">Reference proteome</keyword>
<dbReference type="Pfam" id="PF00201">
    <property type="entry name" value="UDPGT"/>
    <property type="match status" value="1"/>
</dbReference>
<dbReference type="GO" id="GO:0035251">
    <property type="term" value="F:UDP-glucosyltransferase activity"/>
    <property type="evidence" value="ECO:0007669"/>
    <property type="project" value="TreeGrafter"/>
</dbReference>
<reference evidence="6" key="1">
    <citation type="submission" date="2020-07" db="EMBL/GenBank/DDBJ databases">
        <title>Genome sequence and genetic diversity analysis of an under-domesticated orphan crop, white fonio (Digitaria exilis).</title>
        <authorList>
            <person name="Bennetzen J.L."/>
            <person name="Chen S."/>
            <person name="Ma X."/>
            <person name="Wang X."/>
            <person name="Yssel A.E.J."/>
            <person name="Chaluvadi S.R."/>
            <person name="Johnson M."/>
            <person name="Gangashetty P."/>
            <person name="Hamidou F."/>
            <person name="Sanogo M.D."/>
            <person name="Zwaenepoel A."/>
            <person name="Wallace J."/>
            <person name="Van De Peer Y."/>
            <person name="Van Deynze A."/>
        </authorList>
    </citation>
    <scope>NUCLEOTIDE SEQUENCE</scope>
    <source>
        <tissue evidence="6">Leaves</tissue>
    </source>
</reference>
<dbReference type="PANTHER" id="PTHR48047:SF231">
    <property type="entry name" value="GLYCOSYLTRANSFERASE"/>
    <property type="match status" value="1"/>
</dbReference>
<dbReference type="FunFam" id="3.40.50.2000:FF:000060">
    <property type="entry name" value="Glycosyltransferase"/>
    <property type="match status" value="1"/>
</dbReference>
<evidence type="ECO:0000259" key="5">
    <source>
        <dbReference type="Pfam" id="PF26168"/>
    </source>
</evidence>
<dbReference type="FunFam" id="3.40.50.2000:FF:000103">
    <property type="entry name" value="Glycosyltransferase"/>
    <property type="match status" value="1"/>
</dbReference>
<evidence type="ECO:0000256" key="2">
    <source>
        <dbReference type="ARBA" id="ARBA00022676"/>
    </source>
</evidence>
<dbReference type="Pfam" id="PF26168">
    <property type="entry name" value="Glyco_transf_N"/>
    <property type="match status" value="1"/>
</dbReference>
<dbReference type="EMBL" id="JACEFO010002708">
    <property type="protein sequence ID" value="KAF8650786.1"/>
    <property type="molecule type" value="Genomic_DNA"/>
</dbReference>
<feature type="domain" description="Glycosyltransferase N-terminal" evidence="5">
    <location>
        <begin position="8"/>
        <end position="163"/>
    </location>
</feature>
<dbReference type="OrthoDB" id="5835829at2759"/>
<comment type="caution">
    <text evidence="6">The sequence shown here is derived from an EMBL/GenBank/DDBJ whole genome shotgun (WGS) entry which is preliminary data.</text>
</comment>
<name>A0A835A4L6_9POAL</name>
<dbReference type="Gene3D" id="3.40.50.2000">
    <property type="entry name" value="Glycogen Phosphorylase B"/>
    <property type="match status" value="2"/>
</dbReference>
<gene>
    <name evidence="6" type="ORF">HU200_063690</name>
</gene>
<evidence type="ECO:0000256" key="3">
    <source>
        <dbReference type="ARBA" id="ARBA00022679"/>
    </source>
</evidence>
<dbReference type="SUPFAM" id="SSF53756">
    <property type="entry name" value="UDP-Glycosyltransferase/glycogen phosphorylase"/>
    <property type="match status" value="1"/>
</dbReference>
<comment type="similarity">
    <text evidence="1">Belongs to the UDP-glycosyltransferase family.</text>
</comment>
<evidence type="ECO:0000313" key="7">
    <source>
        <dbReference type="Proteomes" id="UP000636709"/>
    </source>
</evidence>
<keyword evidence="2" id="KW-0328">Glycosyltransferase</keyword>
<proteinExistence type="inferred from homology"/>
<evidence type="ECO:0000313" key="6">
    <source>
        <dbReference type="EMBL" id="KAF8650786.1"/>
    </source>
</evidence>
<feature type="compositionally biased region" description="Pro residues" evidence="4">
    <location>
        <begin position="634"/>
        <end position="645"/>
    </location>
</feature>
<organism evidence="6 7">
    <name type="scientific">Digitaria exilis</name>
    <dbReference type="NCBI Taxonomy" id="1010633"/>
    <lineage>
        <taxon>Eukaryota</taxon>
        <taxon>Viridiplantae</taxon>
        <taxon>Streptophyta</taxon>
        <taxon>Embryophyta</taxon>
        <taxon>Tracheophyta</taxon>
        <taxon>Spermatophyta</taxon>
        <taxon>Magnoliopsida</taxon>
        <taxon>Liliopsida</taxon>
        <taxon>Poales</taxon>
        <taxon>Poaceae</taxon>
        <taxon>PACMAD clade</taxon>
        <taxon>Panicoideae</taxon>
        <taxon>Panicodae</taxon>
        <taxon>Paniceae</taxon>
        <taxon>Anthephorinae</taxon>
        <taxon>Digitaria</taxon>
    </lineage>
</organism>
<dbReference type="InterPro" id="IPR058980">
    <property type="entry name" value="Glyco_transf_N"/>
</dbReference>
<evidence type="ECO:0000256" key="1">
    <source>
        <dbReference type="ARBA" id="ARBA00009995"/>
    </source>
</evidence>
<dbReference type="CDD" id="cd03784">
    <property type="entry name" value="GT1_Gtf-like"/>
    <property type="match status" value="1"/>
</dbReference>
<sequence length="666" mass="72870">MPTLSGAESMHVILVPFPAQGHFAAFLSLADRLHAARPSSTTITLVSTPRNVASLRASSSSSSPFLRFHALPFSPEDHGLPTGAESADAVHVTHFLALFQSTSSASLQSSFDAFVVNNGVADDDGIVVVVADPFMAWTTGVARRRGARHAFFDSCGAFGSAVYHSLWNHLPHHSLRRSAVAAAADDESFDLPDHPEVTVHRSQLPAHLLVADGTDPWSVFHRRQISLGYDTDAVLVNTTEEFELAGLRMLRRAMGGVVPVLPIGPLVRVPTTKHITSDSERDSDIVRWLDARDKSSVLYISFGSQNSLRPEQMMELGAALELTGRPFVWAIRPPIVLTDDDDGDNSFEERIHGSDKGLLVRGWAPQVSILAHAHCGWNSVLESMAHGVPVLGWPLQGDQFFNCKMLEQEWGACVEVARGNDGAVVERARLAEGVEMVMGGDSNGKGPEMRRRVKEIQELMALAQRKDGGSSAQALDEFFTTMLRGALKGPTCKPLSPSPISPFTLLSLPVPWIPISSSLAPCPRRSRWLPKAMAAQLELTRDMAVQLLLAPRSVAAELVVTSAMADSSSSSARCHKHPHQIDKRKEHLRMLMLRHLRTIEIWHLRGLLTYSTPVFLHWREHAPMDDERGARTPRPSPDTCPRPPPCLQAAYGRPAGVVRPMVPPFS</sequence>
<dbReference type="InterPro" id="IPR002213">
    <property type="entry name" value="UDP_glucos_trans"/>
</dbReference>
<dbReference type="AlphaFoldDB" id="A0A835A4L6"/>
<keyword evidence="3" id="KW-0808">Transferase</keyword>